<dbReference type="InterPro" id="IPR006525">
    <property type="entry name" value="Cystatin-related_pln"/>
</dbReference>
<evidence type="ECO:0000256" key="1">
    <source>
        <dbReference type="SAM" id="MobiDB-lite"/>
    </source>
</evidence>
<evidence type="ECO:0000313" key="2">
    <source>
        <dbReference type="EMBL" id="CAH2055039.1"/>
    </source>
</evidence>
<gene>
    <name evidence="2" type="ORF">TAV2_LOCUS9507</name>
</gene>
<feature type="region of interest" description="Disordered" evidence="1">
    <location>
        <begin position="1"/>
        <end position="77"/>
    </location>
</feature>
<protein>
    <recommendedName>
        <fullName evidence="4">Cystatin domain-containing protein</fullName>
    </recommendedName>
</protein>
<evidence type="ECO:0008006" key="4">
    <source>
        <dbReference type="Google" id="ProtNLM"/>
    </source>
</evidence>
<accession>A0AAU9S2N7</accession>
<dbReference type="Gene3D" id="3.10.450.10">
    <property type="match status" value="1"/>
</dbReference>
<feature type="compositionally biased region" description="Acidic residues" evidence="1">
    <location>
        <begin position="44"/>
        <end position="56"/>
    </location>
</feature>
<organism evidence="2 3">
    <name type="scientific">Thlaspi arvense</name>
    <name type="common">Field penny-cress</name>
    <dbReference type="NCBI Taxonomy" id="13288"/>
    <lineage>
        <taxon>Eukaryota</taxon>
        <taxon>Viridiplantae</taxon>
        <taxon>Streptophyta</taxon>
        <taxon>Embryophyta</taxon>
        <taxon>Tracheophyta</taxon>
        <taxon>Spermatophyta</taxon>
        <taxon>Magnoliopsida</taxon>
        <taxon>eudicotyledons</taxon>
        <taxon>Gunneridae</taxon>
        <taxon>Pentapetalae</taxon>
        <taxon>rosids</taxon>
        <taxon>malvids</taxon>
        <taxon>Brassicales</taxon>
        <taxon>Brassicaceae</taxon>
        <taxon>Thlaspideae</taxon>
        <taxon>Thlaspi</taxon>
    </lineage>
</organism>
<proteinExistence type="predicted"/>
<dbReference type="NCBIfam" id="TIGR01638">
    <property type="entry name" value="Atha_cystat_rel"/>
    <property type="match status" value="1"/>
</dbReference>
<reference evidence="2 3" key="1">
    <citation type="submission" date="2022-03" db="EMBL/GenBank/DDBJ databases">
        <authorList>
            <person name="Nunn A."/>
            <person name="Chopra R."/>
            <person name="Nunn A."/>
            <person name="Contreras Garrido A."/>
        </authorList>
    </citation>
    <scope>NUCLEOTIDE SEQUENCE [LARGE SCALE GENOMIC DNA]</scope>
</reference>
<keyword evidence="3" id="KW-1185">Reference proteome</keyword>
<name>A0AAU9S2N7_THLAR</name>
<sequence length="213" mass="24361">MDMSPKSSDGEKKDGLLVETDPMEVVASSSLLGKRKVESPTSDCSDDDEDAEDSDPNWDKDSFDGREYHSSEDQQDYLNDEDFERRSRFYKRTVVETKGFFKPSEDFPTYILAGIVTVWDLEAEVHPGVTCRQFLADMACMCLAKFNRRKEKNVKFENVLRANFHPKGSRTKYYITFAARETDSPDAPLVEYQAKATRYGGETFPILCRPTVQ</sequence>
<feature type="compositionally biased region" description="Basic and acidic residues" evidence="1">
    <location>
        <begin position="57"/>
        <end position="72"/>
    </location>
</feature>
<dbReference type="PANTHER" id="PTHR31228:SF3">
    <property type="entry name" value="CYSTATIN-LIKE PROTEIN"/>
    <property type="match status" value="1"/>
</dbReference>
<dbReference type="EMBL" id="OU466859">
    <property type="protein sequence ID" value="CAH2055039.1"/>
    <property type="molecule type" value="Genomic_DNA"/>
</dbReference>
<evidence type="ECO:0000313" key="3">
    <source>
        <dbReference type="Proteomes" id="UP000836841"/>
    </source>
</evidence>
<dbReference type="AlphaFoldDB" id="A0AAU9S2N7"/>
<dbReference type="Proteomes" id="UP000836841">
    <property type="component" value="Chromosome 3"/>
</dbReference>
<dbReference type="PANTHER" id="PTHR31228">
    <property type="entry name" value="CYSTATIN/MONELLIN SUPERFAMILY PROTEIN"/>
    <property type="match status" value="1"/>
</dbReference>